<accession>A0A285J3M4</accession>
<dbReference type="OrthoDB" id="2380563at2"/>
<keyword evidence="3" id="KW-1185">Reference proteome</keyword>
<keyword evidence="1" id="KW-0812">Transmembrane</keyword>
<keyword evidence="1" id="KW-0472">Membrane</keyword>
<sequence>MSTLILAAAVLVARPGGRALRPRVRGADRRQPFLLVLLYLTGTILYVKTMIRERDSESYRAASIIYHAVALAAVVTQGVIPAAVFALLLLRAWLLPGRGLVPQQVGLLEIAASILVLVAAVT</sequence>
<feature type="transmembrane region" description="Helical" evidence="1">
    <location>
        <begin position="100"/>
        <end position="121"/>
    </location>
</feature>
<proteinExistence type="predicted"/>
<dbReference type="Proteomes" id="UP000219612">
    <property type="component" value="Unassembled WGS sequence"/>
</dbReference>
<evidence type="ECO:0000313" key="3">
    <source>
        <dbReference type="Proteomes" id="UP000219612"/>
    </source>
</evidence>
<protein>
    <submittedName>
        <fullName evidence="2">Uncharacterized protein</fullName>
    </submittedName>
</protein>
<dbReference type="AlphaFoldDB" id="A0A285J3M4"/>
<reference evidence="2 3" key="1">
    <citation type="submission" date="2017-09" db="EMBL/GenBank/DDBJ databases">
        <authorList>
            <person name="Ehlers B."/>
            <person name="Leendertz F.H."/>
        </authorList>
    </citation>
    <scope>NUCLEOTIDE SEQUENCE [LARGE SCALE GENOMIC DNA]</scope>
    <source>
        <strain evidence="2 3">CGMCC 4.6857</strain>
    </source>
</reference>
<evidence type="ECO:0000256" key="1">
    <source>
        <dbReference type="SAM" id="Phobius"/>
    </source>
</evidence>
<evidence type="ECO:0000313" key="2">
    <source>
        <dbReference type="EMBL" id="SNY54935.1"/>
    </source>
</evidence>
<keyword evidence="1" id="KW-1133">Transmembrane helix</keyword>
<gene>
    <name evidence="2" type="ORF">SAMN05421748_115198</name>
</gene>
<organism evidence="2 3">
    <name type="scientific">Paractinoplanes atraurantiacus</name>
    <dbReference type="NCBI Taxonomy" id="1036182"/>
    <lineage>
        <taxon>Bacteria</taxon>
        <taxon>Bacillati</taxon>
        <taxon>Actinomycetota</taxon>
        <taxon>Actinomycetes</taxon>
        <taxon>Micromonosporales</taxon>
        <taxon>Micromonosporaceae</taxon>
        <taxon>Paractinoplanes</taxon>
    </lineage>
</organism>
<dbReference type="RefSeq" id="WP_097323705.1">
    <property type="nucleotide sequence ID" value="NZ_OBDY01000015.1"/>
</dbReference>
<name>A0A285J3M4_9ACTN</name>
<feature type="transmembrane region" description="Helical" evidence="1">
    <location>
        <begin position="29"/>
        <end position="47"/>
    </location>
</feature>
<dbReference type="EMBL" id="OBDY01000015">
    <property type="protein sequence ID" value="SNY54935.1"/>
    <property type="molecule type" value="Genomic_DNA"/>
</dbReference>
<feature type="transmembrane region" description="Helical" evidence="1">
    <location>
        <begin position="68"/>
        <end position="94"/>
    </location>
</feature>